<evidence type="ECO:0000259" key="1">
    <source>
        <dbReference type="Pfam" id="PF02931"/>
    </source>
</evidence>
<feature type="non-terminal residue" evidence="2">
    <location>
        <position position="174"/>
    </location>
</feature>
<feature type="domain" description="Neurotransmitter-gated ion-channel ligand-binding" evidence="1">
    <location>
        <begin position="10"/>
        <end position="135"/>
    </location>
</feature>
<dbReference type="SUPFAM" id="SSF63712">
    <property type="entry name" value="Nicotinic receptor ligand binding domain-like"/>
    <property type="match status" value="1"/>
</dbReference>
<evidence type="ECO:0000313" key="3">
    <source>
        <dbReference type="Proteomes" id="UP001328107"/>
    </source>
</evidence>
<organism evidence="2 3">
    <name type="scientific">Pristionchus mayeri</name>
    <dbReference type="NCBI Taxonomy" id="1317129"/>
    <lineage>
        <taxon>Eukaryota</taxon>
        <taxon>Metazoa</taxon>
        <taxon>Ecdysozoa</taxon>
        <taxon>Nematoda</taxon>
        <taxon>Chromadorea</taxon>
        <taxon>Rhabditida</taxon>
        <taxon>Rhabditina</taxon>
        <taxon>Diplogasteromorpha</taxon>
        <taxon>Diplogasteroidea</taxon>
        <taxon>Neodiplogasteridae</taxon>
        <taxon>Pristionchus</taxon>
    </lineage>
</organism>
<dbReference type="AlphaFoldDB" id="A0AAN5CVT5"/>
<dbReference type="Proteomes" id="UP001328107">
    <property type="component" value="Unassembled WGS sequence"/>
</dbReference>
<sequence>TLPLINSRSENGLEVAAILQRMELIAVDEGGQEVHAVFILYYMFAHPNQKLRWIPSTHESVTDVKFTTRSQKVHDVFTIEGCERTSEVTELVDIIDRETVVYYNGMVRSSALYLTKTFCPMNLDTMPYDTHNCTACLSIPRADEFQFGVYENATLMGVNDKWFIEKTIRTRTVE</sequence>
<dbReference type="GO" id="GO:0016020">
    <property type="term" value="C:membrane"/>
    <property type="evidence" value="ECO:0007669"/>
    <property type="project" value="InterPro"/>
</dbReference>
<dbReference type="GO" id="GO:0005230">
    <property type="term" value="F:extracellular ligand-gated monoatomic ion channel activity"/>
    <property type="evidence" value="ECO:0007669"/>
    <property type="project" value="InterPro"/>
</dbReference>
<keyword evidence="3" id="KW-1185">Reference proteome</keyword>
<gene>
    <name evidence="2" type="ORF">PMAYCL1PPCAC_21324</name>
</gene>
<proteinExistence type="predicted"/>
<dbReference type="InterPro" id="IPR036734">
    <property type="entry name" value="Neur_chan_lig-bd_sf"/>
</dbReference>
<reference evidence="3" key="1">
    <citation type="submission" date="2022-10" db="EMBL/GenBank/DDBJ databases">
        <title>Genome assembly of Pristionchus species.</title>
        <authorList>
            <person name="Yoshida K."/>
            <person name="Sommer R.J."/>
        </authorList>
    </citation>
    <scope>NUCLEOTIDE SEQUENCE [LARGE SCALE GENOMIC DNA]</scope>
    <source>
        <strain evidence="3">RS5460</strain>
    </source>
</reference>
<protein>
    <recommendedName>
        <fullName evidence="1">Neurotransmitter-gated ion-channel ligand-binding domain-containing protein</fullName>
    </recommendedName>
</protein>
<evidence type="ECO:0000313" key="2">
    <source>
        <dbReference type="EMBL" id="GMR51129.1"/>
    </source>
</evidence>
<name>A0AAN5CVT5_9BILA</name>
<dbReference type="Pfam" id="PF02931">
    <property type="entry name" value="Neur_chan_LBD"/>
    <property type="match status" value="1"/>
</dbReference>
<feature type="non-terminal residue" evidence="2">
    <location>
        <position position="1"/>
    </location>
</feature>
<dbReference type="InterPro" id="IPR006202">
    <property type="entry name" value="Neur_chan_lig-bd"/>
</dbReference>
<dbReference type="Gene3D" id="2.70.170.10">
    <property type="entry name" value="Neurotransmitter-gated ion-channel ligand-binding domain"/>
    <property type="match status" value="1"/>
</dbReference>
<comment type="caution">
    <text evidence="2">The sequence shown here is derived from an EMBL/GenBank/DDBJ whole genome shotgun (WGS) entry which is preliminary data.</text>
</comment>
<dbReference type="EMBL" id="BTRK01000005">
    <property type="protein sequence ID" value="GMR51129.1"/>
    <property type="molecule type" value="Genomic_DNA"/>
</dbReference>
<accession>A0AAN5CVT5</accession>